<proteinExistence type="predicted"/>
<evidence type="ECO:0000313" key="2">
    <source>
        <dbReference type="Proteomes" id="UP000249082"/>
    </source>
</evidence>
<name>A0A2W5QNK9_9SPHN</name>
<evidence type="ECO:0000313" key="1">
    <source>
        <dbReference type="EMBL" id="PZQ56243.1"/>
    </source>
</evidence>
<dbReference type="AlphaFoldDB" id="A0A2W5QNK9"/>
<comment type="caution">
    <text evidence="1">The sequence shown here is derived from an EMBL/GenBank/DDBJ whole genome shotgun (WGS) entry which is preliminary data.</text>
</comment>
<protein>
    <submittedName>
        <fullName evidence="1">Uncharacterized protein</fullName>
    </submittedName>
</protein>
<reference evidence="1 2" key="1">
    <citation type="submission" date="2017-08" db="EMBL/GenBank/DDBJ databases">
        <title>Infants hospitalized years apart are colonized by the same room-sourced microbial strains.</title>
        <authorList>
            <person name="Brooks B."/>
            <person name="Olm M.R."/>
            <person name="Firek B.A."/>
            <person name="Baker R."/>
            <person name="Thomas B.C."/>
            <person name="Morowitz M.J."/>
            <person name="Banfield J.F."/>
        </authorList>
    </citation>
    <scope>NUCLEOTIDE SEQUENCE [LARGE SCALE GENOMIC DNA]</scope>
    <source>
        <strain evidence="1">S2_005_002_R2_33</strain>
    </source>
</reference>
<accession>A0A2W5QNK9</accession>
<gene>
    <name evidence="1" type="ORF">DI555_06415</name>
</gene>
<dbReference type="Proteomes" id="UP000249082">
    <property type="component" value="Unassembled WGS sequence"/>
</dbReference>
<sequence length="100" mass="10546">MSQTAESFRTSVLNQLLSDGAPRAHAQEAVDLGIHAAKEALATMYRVLMSTPDKGVTVSAAGIAIGITRYRIDELEAEMMATAKALGLKIMTGEAEAPRG</sequence>
<organism evidence="1 2">
    <name type="scientific">Novosphingobium pentaromativorans</name>
    <dbReference type="NCBI Taxonomy" id="205844"/>
    <lineage>
        <taxon>Bacteria</taxon>
        <taxon>Pseudomonadati</taxon>
        <taxon>Pseudomonadota</taxon>
        <taxon>Alphaproteobacteria</taxon>
        <taxon>Sphingomonadales</taxon>
        <taxon>Sphingomonadaceae</taxon>
        <taxon>Novosphingobium</taxon>
    </lineage>
</organism>
<dbReference type="EMBL" id="QFPX01000004">
    <property type="protein sequence ID" value="PZQ56243.1"/>
    <property type="molecule type" value="Genomic_DNA"/>
</dbReference>